<keyword evidence="3" id="KW-1185">Reference proteome</keyword>
<protein>
    <submittedName>
        <fullName evidence="2">Uncharacterized protein</fullName>
    </submittedName>
</protein>
<feature type="region of interest" description="Disordered" evidence="1">
    <location>
        <begin position="477"/>
        <end position="496"/>
    </location>
</feature>
<name>A0AA39ZFI6_9PEZI</name>
<feature type="compositionally biased region" description="Acidic residues" evidence="1">
    <location>
        <begin position="264"/>
        <end position="278"/>
    </location>
</feature>
<evidence type="ECO:0000256" key="1">
    <source>
        <dbReference type="SAM" id="MobiDB-lite"/>
    </source>
</evidence>
<comment type="caution">
    <text evidence="2">The sequence shown here is derived from an EMBL/GenBank/DDBJ whole genome shotgun (WGS) entry which is preliminary data.</text>
</comment>
<organism evidence="2 3">
    <name type="scientific">Cercophora samala</name>
    <dbReference type="NCBI Taxonomy" id="330535"/>
    <lineage>
        <taxon>Eukaryota</taxon>
        <taxon>Fungi</taxon>
        <taxon>Dikarya</taxon>
        <taxon>Ascomycota</taxon>
        <taxon>Pezizomycotina</taxon>
        <taxon>Sordariomycetes</taxon>
        <taxon>Sordariomycetidae</taxon>
        <taxon>Sordariales</taxon>
        <taxon>Lasiosphaeriaceae</taxon>
        <taxon>Cercophora</taxon>
    </lineage>
</organism>
<feature type="region of interest" description="Disordered" evidence="1">
    <location>
        <begin position="88"/>
        <end position="123"/>
    </location>
</feature>
<feature type="compositionally biased region" description="Low complexity" evidence="1">
    <location>
        <begin position="93"/>
        <end position="106"/>
    </location>
</feature>
<feature type="compositionally biased region" description="Low complexity" evidence="1">
    <location>
        <begin position="184"/>
        <end position="194"/>
    </location>
</feature>
<feature type="compositionally biased region" description="Acidic residues" evidence="1">
    <location>
        <begin position="479"/>
        <end position="490"/>
    </location>
</feature>
<reference evidence="2" key="1">
    <citation type="submission" date="2023-06" db="EMBL/GenBank/DDBJ databases">
        <title>Genome-scale phylogeny and comparative genomics of the fungal order Sordariales.</title>
        <authorList>
            <consortium name="Lawrence Berkeley National Laboratory"/>
            <person name="Hensen N."/>
            <person name="Bonometti L."/>
            <person name="Westerberg I."/>
            <person name="Brannstrom I.O."/>
            <person name="Guillou S."/>
            <person name="Cros-Aarteil S."/>
            <person name="Calhoun S."/>
            <person name="Haridas S."/>
            <person name="Kuo A."/>
            <person name="Mondo S."/>
            <person name="Pangilinan J."/>
            <person name="Riley R."/>
            <person name="Labutti K."/>
            <person name="Andreopoulos B."/>
            <person name="Lipzen A."/>
            <person name="Chen C."/>
            <person name="Yanf M."/>
            <person name="Daum C."/>
            <person name="Ng V."/>
            <person name="Clum A."/>
            <person name="Steindorff A."/>
            <person name="Ohm R."/>
            <person name="Martin F."/>
            <person name="Silar P."/>
            <person name="Natvig D."/>
            <person name="Lalanne C."/>
            <person name="Gautier V."/>
            <person name="Ament-Velasquez S.L."/>
            <person name="Kruys A."/>
            <person name="Hutchinson M.I."/>
            <person name="Powell A.J."/>
            <person name="Barry K."/>
            <person name="Miller A.N."/>
            <person name="Grigoriev I.V."/>
            <person name="Debuchy R."/>
            <person name="Gladieux P."/>
            <person name="Thoren M.H."/>
            <person name="Johannesson H."/>
        </authorList>
    </citation>
    <scope>NUCLEOTIDE SEQUENCE</scope>
    <source>
        <strain evidence="2">CBS 307.81</strain>
    </source>
</reference>
<proteinExistence type="predicted"/>
<dbReference type="AlphaFoldDB" id="A0AA39ZFI6"/>
<dbReference type="EMBL" id="JAULSY010000036">
    <property type="protein sequence ID" value="KAK0670066.1"/>
    <property type="molecule type" value="Genomic_DNA"/>
</dbReference>
<feature type="compositionally biased region" description="Low complexity" evidence="1">
    <location>
        <begin position="208"/>
        <end position="257"/>
    </location>
</feature>
<feature type="region of interest" description="Disordered" evidence="1">
    <location>
        <begin position="177"/>
        <end position="280"/>
    </location>
</feature>
<gene>
    <name evidence="2" type="ORF">QBC41DRAFT_222555</name>
</gene>
<accession>A0AA39ZFI6</accession>
<dbReference type="Proteomes" id="UP001174997">
    <property type="component" value="Unassembled WGS sequence"/>
</dbReference>
<evidence type="ECO:0000313" key="3">
    <source>
        <dbReference type="Proteomes" id="UP001174997"/>
    </source>
</evidence>
<sequence>MDSWSLAFLPFLPSDTDAFIPLFSHFLPLHPGIQHTHTHSLSLSHTHTHPAFLNQSHAHIAHPPTMDYLKAALHHTKLTLFSFTENLFPSQQPPQQQQQQQQQQPHTTPPPTTSAMAEEKAPQPTSAEAFLFYSIVKNLRTRPDINWEGVARDNGFKNAETAKVRYGQVKRKLNIEHWSPPVKAQGGASARAAGSGVGKTEMEGGAGSPAASSKPKANTGAGVKKTAAAAAKKGGGSARKTAAAKGKNKGTTTTTATAGGGGEENNDNDGDDDEEEKDEGMKPANIDAVLARLSPTPVSRAQRQRDIESVVAAAANNQAQNVVDVDNYISSLQQQQQQQQNHGLGVAVKAAKAVVEKKKFNPYPPRGFKMSGEVYRKAAIPVRGLGDGEVWTYQEVSVGEHGDWFHGLSMVDQNRFMEEAVEWHVKQAERGGGGGEGEVEVGGDVSALAPAAATAAAVNKGKKLGEIPYHPGYHAPVEEEHEREEEEGGDVDMGIH</sequence>
<evidence type="ECO:0000313" key="2">
    <source>
        <dbReference type="EMBL" id="KAK0670066.1"/>
    </source>
</evidence>